<evidence type="ECO:0000313" key="2">
    <source>
        <dbReference type="Proteomes" id="UP001168528"/>
    </source>
</evidence>
<sequence length="211" mass="24098">MNRDEKIKIADLKPILLEKTSIQPFDSHYFYQDIWAFKKIMQSNTANHVDIGSKLDFVGFLTAITKITYIDIRPMYANLENYEGKQGSILNIPYKDNSLTSISCLHVAEHIGLGRYGDPIDPAGTIKACKELMRVLKKEGNLYFSLPVGKYKICFNAHRVHSPEQIIDYFRGLKLKELSGVDDKGNFVQNIDIETLKNAEYACGLFHFVKQ</sequence>
<name>A0ABT8R9S5_9BACT</name>
<dbReference type="InterPro" id="IPR029063">
    <property type="entry name" value="SAM-dependent_MTases_sf"/>
</dbReference>
<dbReference type="RefSeq" id="WP_302039647.1">
    <property type="nucleotide sequence ID" value="NZ_JAUKPO010000014.1"/>
</dbReference>
<accession>A0ABT8R9S5</accession>
<protein>
    <submittedName>
        <fullName evidence="1">DUF268 domain-containing protein</fullName>
    </submittedName>
</protein>
<gene>
    <name evidence="1" type="ORF">Q0590_21390</name>
</gene>
<reference evidence="1" key="1">
    <citation type="submission" date="2023-07" db="EMBL/GenBank/DDBJ databases">
        <title>The genome sequence of Rhodocytophaga aerolata KACC 12507.</title>
        <authorList>
            <person name="Zhang X."/>
        </authorList>
    </citation>
    <scope>NUCLEOTIDE SEQUENCE</scope>
    <source>
        <strain evidence="1">KACC 12507</strain>
    </source>
</reference>
<dbReference type="Gene3D" id="3.40.50.150">
    <property type="entry name" value="Vaccinia Virus protein VP39"/>
    <property type="match status" value="1"/>
</dbReference>
<proteinExistence type="predicted"/>
<dbReference type="EMBL" id="JAUKPO010000014">
    <property type="protein sequence ID" value="MDO1448846.1"/>
    <property type="molecule type" value="Genomic_DNA"/>
</dbReference>
<keyword evidence="2" id="KW-1185">Reference proteome</keyword>
<organism evidence="1 2">
    <name type="scientific">Rhodocytophaga aerolata</name>
    <dbReference type="NCBI Taxonomy" id="455078"/>
    <lineage>
        <taxon>Bacteria</taxon>
        <taxon>Pseudomonadati</taxon>
        <taxon>Bacteroidota</taxon>
        <taxon>Cytophagia</taxon>
        <taxon>Cytophagales</taxon>
        <taxon>Rhodocytophagaceae</taxon>
        <taxon>Rhodocytophaga</taxon>
    </lineage>
</organism>
<dbReference type="SUPFAM" id="SSF53335">
    <property type="entry name" value="S-adenosyl-L-methionine-dependent methyltransferases"/>
    <property type="match status" value="1"/>
</dbReference>
<dbReference type="Pfam" id="PF03269">
    <property type="entry name" value="DUF268"/>
    <property type="match status" value="1"/>
</dbReference>
<evidence type="ECO:0000313" key="1">
    <source>
        <dbReference type="EMBL" id="MDO1448846.1"/>
    </source>
</evidence>
<dbReference type="Proteomes" id="UP001168528">
    <property type="component" value="Unassembled WGS sequence"/>
</dbReference>
<comment type="caution">
    <text evidence="1">The sequence shown here is derived from an EMBL/GenBank/DDBJ whole genome shotgun (WGS) entry which is preliminary data.</text>
</comment>
<dbReference type="InterPro" id="IPR004951">
    <property type="entry name" value="DUF268_CAE_spp"/>
</dbReference>